<sequence>MRILVLSFYYAPDLCAGSFRTTAFVEELKKQINQDDKIEIITAMPNRYGSFSEEAKEFEKLADNIEIKRIDLGTHKSGFVDQSKLFLKFAWKVIKLVKKTEKYDIVYATSSRLMTAFLGSLVANRQKSKLYLDIRDIFTDTLESVFVKSKLRYVIPIFRKIEKYTINSASHINLVSKGFEKYFKNINNNISYSFYTNGIDDVFLEYDFTQDKKNEKIIVTYAGNIGEGQGLEKIVPNMAKKLGNDYEIHIIGDGGRKNALIENLDGIKNVKLFNPVNRAKLLEIYKNSDILFLHLNDYEAFKKVLPSKVFEYATTNKFIIAGVGGYAKEFIEENISDIIVFEPCNVNDFLEKFKKVKKIDNINRISFVKKFKRENIMVKMAKEVYEL</sequence>
<protein>
    <submittedName>
        <fullName evidence="3">Glycosyltransferase WbuB</fullName>
    </submittedName>
</protein>
<organism evidence="3 4">
    <name type="scientific">Arcobacter cloacae</name>
    <dbReference type="NCBI Taxonomy" id="1054034"/>
    <lineage>
        <taxon>Bacteria</taxon>
        <taxon>Pseudomonadati</taxon>
        <taxon>Campylobacterota</taxon>
        <taxon>Epsilonproteobacteria</taxon>
        <taxon>Campylobacterales</taxon>
        <taxon>Arcobacteraceae</taxon>
        <taxon>Arcobacter</taxon>
    </lineage>
</organism>
<dbReference type="Pfam" id="PF00534">
    <property type="entry name" value="Glycos_transf_1"/>
    <property type="match status" value="1"/>
</dbReference>
<feature type="domain" description="Glycosyl transferase family 1" evidence="2">
    <location>
        <begin position="207"/>
        <end position="360"/>
    </location>
</feature>
<dbReference type="CDD" id="cd03794">
    <property type="entry name" value="GT4_WbuB-like"/>
    <property type="match status" value="1"/>
</dbReference>
<accession>A0A4Q0ZBN5</accession>
<dbReference type="GO" id="GO:0009103">
    <property type="term" value="P:lipopolysaccharide biosynthetic process"/>
    <property type="evidence" value="ECO:0007669"/>
    <property type="project" value="TreeGrafter"/>
</dbReference>
<dbReference type="AlphaFoldDB" id="A0A4Q0ZBN5"/>
<dbReference type="SUPFAM" id="SSF53756">
    <property type="entry name" value="UDP-Glycosyltransferase/glycogen phosphorylase"/>
    <property type="match status" value="1"/>
</dbReference>
<evidence type="ECO:0000313" key="3">
    <source>
        <dbReference type="EMBL" id="RXJ83090.1"/>
    </source>
</evidence>
<evidence type="ECO:0000256" key="1">
    <source>
        <dbReference type="ARBA" id="ARBA00022679"/>
    </source>
</evidence>
<dbReference type="PANTHER" id="PTHR46401:SF2">
    <property type="entry name" value="GLYCOSYLTRANSFERASE WBBK-RELATED"/>
    <property type="match status" value="1"/>
</dbReference>
<evidence type="ECO:0000313" key="4">
    <source>
        <dbReference type="Proteomes" id="UP000290870"/>
    </source>
</evidence>
<comment type="caution">
    <text evidence="3">The sequence shown here is derived from an EMBL/GenBank/DDBJ whole genome shotgun (WGS) entry which is preliminary data.</text>
</comment>
<name>A0A4Q0ZBN5_9BACT</name>
<dbReference type="GO" id="GO:0016757">
    <property type="term" value="F:glycosyltransferase activity"/>
    <property type="evidence" value="ECO:0007669"/>
    <property type="project" value="InterPro"/>
</dbReference>
<proteinExistence type="predicted"/>
<keyword evidence="1 3" id="KW-0808">Transferase</keyword>
<dbReference type="RefSeq" id="WP_128987343.1">
    <property type="nucleotide sequence ID" value="NZ_PDJZ01000016.1"/>
</dbReference>
<dbReference type="OrthoDB" id="7366221at2"/>
<dbReference type="Gene3D" id="3.40.50.2000">
    <property type="entry name" value="Glycogen Phosphorylase B"/>
    <property type="match status" value="2"/>
</dbReference>
<gene>
    <name evidence="3" type="ORF">CRU90_11090</name>
</gene>
<dbReference type="InterPro" id="IPR001296">
    <property type="entry name" value="Glyco_trans_1"/>
</dbReference>
<reference evidence="3 4" key="1">
    <citation type="submission" date="2017-10" db="EMBL/GenBank/DDBJ databases">
        <title>Genomics of the genus Arcobacter.</title>
        <authorList>
            <person name="Perez-Cataluna A."/>
            <person name="Figueras M.J."/>
        </authorList>
    </citation>
    <scope>NUCLEOTIDE SEQUENCE [LARGE SCALE GENOMIC DNA]</scope>
    <source>
        <strain evidence="3 4">F26</strain>
    </source>
</reference>
<dbReference type="EMBL" id="PDJZ01000016">
    <property type="protein sequence ID" value="RXJ83090.1"/>
    <property type="molecule type" value="Genomic_DNA"/>
</dbReference>
<dbReference type="PANTHER" id="PTHR46401">
    <property type="entry name" value="GLYCOSYLTRANSFERASE WBBK-RELATED"/>
    <property type="match status" value="1"/>
</dbReference>
<evidence type="ECO:0000259" key="2">
    <source>
        <dbReference type="Pfam" id="PF00534"/>
    </source>
</evidence>
<dbReference type="Proteomes" id="UP000290870">
    <property type="component" value="Unassembled WGS sequence"/>
</dbReference>